<reference evidence="3" key="2">
    <citation type="submission" date="2010-01" db="EMBL/GenBank/DDBJ databases">
        <title>The complete genome of Conexibacter woesei DSM 14684.</title>
        <authorList>
            <consortium name="US DOE Joint Genome Institute (JGI-PGF)"/>
            <person name="Lucas S."/>
            <person name="Copeland A."/>
            <person name="Lapidus A."/>
            <person name="Glavina del Rio T."/>
            <person name="Dalin E."/>
            <person name="Tice H."/>
            <person name="Bruce D."/>
            <person name="Goodwin L."/>
            <person name="Pitluck S."/>
            <person name="Kyrpides N."/>
            <person name="Mavromatis K."/>
            <person name="Ivanova N."/>
            <person name="Mikhailova N."/>
            <person name="Chertkov O."/>
            <person name="Brettin T."/>
            <person name="Detter J.C."/>
            <person name="Han C."/>
            <person name="Larimer F."/>
            <person name="Land M."/>
            <person name="Hauser L."/>
            <person name="Markowitz V."/>
            <person name="Cheng J.-F."/>
            <person name="Hugenholtz P."/>
            <person name="Woyke T."/>
            <person name="Wu D."/>
            <person name="Pukall R."/>
            <person name="Steenblock K."/>
            <person name="Schneider S."/>
            <person name="Klenk H.-P."/>
            <person name="Eisen J.A."/>
        </authorList>
    </citation>
    <scope>NUCLEOTIDE SEQUENCE [LARGE SCALE GENOMIC DNA]</scope>
    <source>
        <strain evidence="3">DSM 14684 / CIP 108061 / JCM 11494 / NBRC 100937 / ID131577</strain>
    </source>
</reference>
<keyword evidence="1" id="KW-1133">Transmembrane helix</keyword>
<proteinExistence type="predicted"/>
<keyword evidence="1" id="KW-0812">Transmembrane</keyword>
<dbReference type="KEGG" id="cwo:Cwoe_5184"/>
<keyword evidence="1" id="KW-0472">Membrane</keyword>
<gene>
    <name evidence="2" type="ordered locus">Cwoe_5184</name>
</gene>
<dbReference type="AlphaFoldDB" id="D3FEA0"/>
<dbReference type="Proteomes" id="UP000008229">
    <property type="component" value="Chromosome"/>
</dbReference>
<name>D3FEA0_CONWI</name>
<feature type="transmembrane region" description="Helical" evidence="1">
    <location>
        <begin position="115"/>
        <end position="136"/>
    </location>
</feature>
<keyword evidence="3" id="KW-1185">Reference proteome</keyword>
<evidence type="ECO:0000313" key="2">
    <source>
        <dbReference type="EMBL" id="ADB53592.1"/>
    </source>
</evidence>
<dbReference type="EMBL" id="CP001854">
    <property type="protein sequence ID" value="ADB53592.1"/>
    <property type="molecule type" value="Genomic_DNA"/>
</dbReference>
<evidence type="ECO:0000256" key="1">
    <source>
        <dbReference type="SAM" id="Phobius"/>
    </source>
</evidence>
<sequence>MMLASPVGARADENIYARDLAAARRGLARAQTAWDAATADAQRAELQLPVARAVATQKRSVAERRAVAADRARMSAARAERRVRDRRERARARVVAAQSITSADSEAWRSWRVRWVSIAAVLFALAAGAALSAVVARWRRRIEGSLAAGRSAVALAMSTALYLCGLFGAASAAGAWRFSLALLTGAAVGVLVLVLGTAAGWRRWQPARPLYRRFIWPSTALLVLCGIGTVLLAVGDERPDPPQVPAATMRLADQAERDAPMPHVVRIVGHHAGALDVQALRADERATDAETARDDLATLYRTATTRRWRLRQSIDRWSARLIAAQRDYDDYQELLDATAPDPTIPDDVGDLDALDRDLPDVDVPSNDLSTTEDFGSGRGGVGLCADGTLSDSIGRPGACSHHGGVG</sequence>
<feature type="transmembrane region" description="Helical" evidence="1">
    <location>
        <begin position="214"/>
        <end position="235"/>
    </location>
</feature>
<accession>D3FEA0</accession>
<organism evidence="2 3">
    <name type="scientific">Conexibacter woesei (strain DSM 14684 / CCUG 47730 / CIP 108061 / JCM 11494 / NBRC 100937 / ID131577)</name>
    <dbReference type="NCBI Taxonomy" id="469383"/>
    <lineage>
        <taxon>Bacteria</taxon>
        <taxon>Bacillati</taxon>
        <taxon>Actinomycetota</taxon>
        <taxon>Thermoleophilia</taxon>
        <taxon>Solirubrobacterales</taxon>
        <taxon>Conexibacteraceae</taxon>
        <taxon>Conexibacter</taxon>
    </lineage>
</organism>
<feature type="transmembrane region" description="Helical" evidence="1">
    <location>
        <begin position="178"/>
        <end position="202"/>
    </location>
</feature>
<dbReference type="HOGENOM" id="CLU_677409_0_0_11"/>
<evidence type="ECO:0000313" key="3">
    <source>
        <dbReference type="Proteomes" id="UP000008229"/>
    </source>
</evidence>
<feature type="transmembrane region" description="Helical" evidence="1">
    <location>
        <begin position="148"/>
        <end position="172"/>
    </location>
</feature>
<protein>
    <submittedName>
        <fullName evidence="2">Uncharacterized protein</fullName>
    </submittedName>
</protein>
<reference evidence="2 3" key="1">
    <citation type="journal article" date="2010" name="Stand. Genomic Sci.">
        <title>Complete genome sequence of Conexibacter woesei type strain (ID131577).</title>
        <authorList>
            <person name="Pukall R."/>
            <person name="Lapidus A."/>
            <person name="Glavina Del Rio T."/>
            <person name="Copeland A."/>
            <person name="Tice H."/>
            <person name="Cheng J.-F."/>
            <person name="Lucas S."/>
            <person name="Chen F."/>
            <person name="Nolan M."/>
            <person name="Bruce D."/>
            <person name="Goodwin L."/>
            <person name="Pitluck S."/>
            <person name="Mavromatis K."/>
            <person name="Ivanova N."/>
            <person name="Ovchinnikova G."/>
            <person name="Pati A."/>
            <person name="Chen A."/>
            <person name="Palaniappan K."/>
            <person name="Land M."/>
            <person name="Hauser L."/>
            <person name="Chang Y.-J."/>
            <person name="Jeffries C.D."/>
            <person name="Chain P."/>
            <person name="Meincke L."/>
            <person name="Sims D."/>
            <person name="Brettin T."/>
            <person name="Detter J.C."/>
            <person name="Rohde M."/>
            <person name="Goeker M."/>
            <person name="Bristow J."/>
            <person name="Eisen J.A."/>
            <person name="Markowitz V."/>
            <person name="Kyrpides N.C."/>
            <person name="Klenk H.-P."/>
            <person name="Hugenholtz P."/>
        </authorList>
    </citation>
    <scope>NUCLEOTIDE SEQUENCE [LARGE SCALE GENOMIC DNA]</scope>
    <source>
        <strain evidence="3">DSM 14684 / CIP 108061 / JCM 11494 / NBRC 100937 / ID131577</strain>
    </source>
</reference>